<dbReference type="OrthoDB" id="3268553at2759"/>
<feature type="region of interest" description="Disordered" evidence="1">
    <location>
        <begin position="455"/>
        <end position="477"/>
    </location>
</feature>
<dbReference type="Proteomes" id="UP000030108">
    <property type="component" value="Unassembled WGS sequence"/>
</dbReference>
<feature type="compositionally biased region" description="Low complexity" evidence="1">
    <location>
        <begin position="674"/>
        <end position="687"/>
    </location>
</feature>
<feature type="region of interest" description="Disordered" evidence="1">
    <location>
        <begin position="493"/>
        <end position="695"/>
    </location>
</feature>
<evidence type="ECO:0000313" key="4">
    <source>
        <dbReference type="Proteomes" id="UP000030108"/>
    </source>
</evidence>
<feature type="compositionally biased region" description="Basic residues" evidence="1">
    <location>
        <begin position="194"/>
        <end position="204"/>
    </location>
</feature>
<evidence type="ECO:0000313" key="3">
    <source>
        <dbReference type="EMBL" id="EUC55342.1"/>
    </source>
</evidence>
<feature type="region of interest" description="Disordered" evidence="1">
    <location>
        <begin position="118"/>
        <end position="255"/>
    </location>
</feature>
<gene>
    <name evidence="3" type="ORF">RSOL_110880</name>
</gene>
<feature type="non-terminal residue" evidence="3">
    <location>
        <position position="695"/>
    </location>
</feature>
<proteinExistence type="predicted"/>
<feature type="compositionally biased region" description="Acidic residues" evidence="1">
    <location>
        <begin position="457"/>
        <end position="477"/>
    </location>
</feature>
<feature type="domain" description="DUF6532" evidence="2">
    <location>
        <begin position="311"/>
        <end position="440"/>
    </location>
</feature>
<accession>X8J091</accession>
<feature type="compositionally biased region" description="Basic and acidic residues" evidence="1">
    <location>
        <begin position="1"/>
        <end position="17"/>
    </location>
</feature>
<protein>
    <recommendedName>
        <fullName evidence="2">DUF6532 domain-containing protein</fullName>
    </recommendedName>
</protein>
<reference evidence="4" key="1">
    <citation type="journal article" date="2014" name="Genome Announc.">
        <title>Draft genome sequence of the plant-pathogenic soil fungus Rhizoctonia solani anastomosis group 3 strain Rhs1AP.</title>
        <authorList>
            <person name="Cubeta M.A."/>
            <person name="Thomas E."/>
            <person name="Dean R.A."/>
            <person name="Jabaji S."/>
            <person name="Neate S.M."/>
            <person name="Tavantzis S."/>
            <person name="Toda T."/>
            <person name="Vilgalys R."/>
            <person name="Bharathan N."/>
            <person name="Fedorova-Abrams N."/>
            <person name="Pakala S.B."/>
            <person name="Pakala S.M."/>
            <person name="Zafar N."/>
            <person name="Joardar V."/>
            <person name="Losada L."/>
            <person name="Nierman W.C."/>
        </authorList>
    </citation>
    <scope>NUCLEOTIDE SEQUENCE [LARGE SCALE GENOMIC DNA]</scope>
    <source>
        <strain evidence="4">AG-3</strain>
    </source>
</reference>
<feature type="compositionally biased region" description="Acidic residues" evidence="1">
    <location>
        <begin position="609"/>
        <end position="618"/>
    </location>
</feature>
<feature type="compositionally biased region" description="Polar residues" evidence="1">
    <location>
        <begin position="512"/>
        <end position="533"/>
    </location>
</feature>
<evidence type="ECO:0000256" key="1">
    <source>
        <dbReference type="SAM" id="MobiDB-lite"/>
    </source>
</evidence>
<feature type="compositionally biased region" description="Acidic residues" evidence="1">
    <location>
        <begin position="226"/>
        <end position="239"/>
    </location>
</feature>
<comment type="caution">
    <text evidence="3">The sequence shown here is derived from an EMBL/GenBank/DDBJ whole genome shotgun (WGS) entry which is preliminary data.</text>
</comment>
<evidence type="ECO:0000259" key="2">
    <source>
        <dbReference type="Pfam" id="PF20149"/>
    </source>
</evidence>
<dbReference type="Pfam" id="PF20149">
    <property type="entry name" value="DUF6532"/>
    <property type="match status" value="1"/>
</dbReference>
<organism evidence="3 4">
    <name type="scientific">Rhizoctonia solani AG-3 Rhs1AP</name>
    <dbReference type="NCBI Taxonomy" id="1086054"/>
    <lineage>
        <taxon>Eukaryota</taxon>
        <taxon>Fungi</taxon>
        <taxon>Dikarya</taxon>
        <taxon>Basidiomycota</taxon>
        <taxon>Agaricomycotina</taxon>
        <taxon>Agaricomycetes</taxon>
        <taxon>Cantharellales</taxon>
        <taxon>Ceratobasidiaceae</taxon>
        <taxon>Rhizoctonia</taxon>
    </lineage>
</organism>
<dbReference type="InterPro" id="IPR045341">
    <property type="entry name" value="DUF6532"/>
</dbReference>
<feature type="compositionally biased region" description="Basic and acidic residues" evidence="1">
    <location>
        <begin position="25"/>
        <end position="34"/>
    </location>
</feature>
<feature type="compositionally biased region" description="Polar residues" evidence="1">
    <location>
        <begin position="129"/>
        <end position="155"/>
    </location>
</feature>
<dbReference type="EMBL" id="JATN01000322">
    <property type="protein sequence ID" value="EUC55342.1"/>
    <property type="molecule type" value="Genomic_DNA"/>
</dbReference>
<sequence>MSPKNPPREKCATKEVPESQQYLDDIAKSKKRQEQSQYKKALKAQGAGSTIPATRKSAVISQDTTVEDSPDEEFDPILAEAQAYEATLNTLQAKIATRYAICFKDLRTLDEEELQAMWDNGPSPKVKETGTSGSQCQNSQVQSVGPAQRILSTPAVSAMEGTAKKRKCSSTPAGSKSKAGKADNTKDNGNKRSSNAKKGMKSHAAKVVSDGDDSADGSSGGSGPKEDEDDNDNEGEGSDNEGGGGTKVKGKRGKTSNFSGVVKKMVDFTTIRVCAKLAATRMFCSAREYTSLVYRCWKHSAAEYGVDAHNAKYKLQKRHMQAVNPWTVKGLTPDKAKARIQQWFPHVYHTKVGAPRGVGHFQHDFIPDAVFESYFTGLNPVGIVYKKWFDPMPLPAIALVCAIIVWVINRHKSRRYVAIKMTFEKLHEYYTGIMDSLNAFKSGKQAKRCLERAGVAVDEEESQPAEDTLGDNDFAEDTPTAEELELISRKLAKRSKATNHADKSPHIRKSSHGAQSDRSGSVTPGHNSPSLPRQSISPPPATSPAAQPTPRLSVTASTKDGSAGRVRLSSVSLNHEESEPEEYQPPTPTPLHRLRPTNTQTESPTRDETQDDNETDTEETQKESNMDTEDEADEPQPLKKKVKTTPANKFVEKLVAGSEKKKRPSPKEARELQKLLLSKSSSSQKAKATTKLKII</sequence>
<dbReference type="AlphaFoldDB" id="X8J091"/>
<feature type="compositionally biased region" description="Basic and acidic residues" evidence="1">
    <location>
        <begin position="180"/>
        <end position="190"/>
    </location>
</feature>
<name>X8J091_9AGAM</name>
<feature type="region of interest" description="Disordered" evidence="1">
    <location>
        <begin position="1"/>
        <end position="72"/>
    </location>
</feature>